<dbReference type="InterPro" id="IPR027417">
    <property type="entry name" value="P-loop_NTPase"/>
</dbReference>
<reference evidence="2" key="1">
    <citation type="submission" date="2016-04" db="EMBL/GenBank/DDBJ databases">
        <authorList>
            <person name="Evans L.H."/>
            <person name="Alamgir A."/>
            <person name="Owens N."/>
            <person name="Weber N.D."/>
            <person name="Virtaneva K."/>
            <person name="Barbian K."/>
            <person name="Babar A."/>
            <person name="Rosenke K."/>
        </authorList>
    </citation>
    <scope>NUCLEOTIDE SEQUENCE</scope>
    <source>
        <strain evidence="2">86</strain>
    </source>
</reference>
<evidence type="ECO:0000313" key="2">
    <source>
        <dbReference type="EMBL" id="SBW13044.1"/>
    </source>
</evidence>
<dbReference type="EMBL" id="FLUO01000004">
    <property type="protein sequence ID" value="SBW13044.1"/>
    <property type="molecule type" value="Genomic_DNA"/>
</dbReference>
<gene>
    <name evidence="2" type="ORF">KL86APRO_40066</name>
</gene>
<dbReference type="InterPro" id="IPR012036">
    <property type="entry name" value="Phage_Mu_Gp28"/>
</dbReference>
<dbReference type="AlphaFoldDB" id="A0A212KN04"/>
<accession>A0A212KN04</accession>
<dbReference type="Gene3D" id="3.40.50.300">
    <property type="entry name" value="P-loop containing nucleotide triphosphate hydrolases"/>
    <property type="match status" value="1"/>
</dbReference>
<protein>
    <submittedName>
        <fullName evidence="2">Protein gp28</fullName>
    </submittedName>
</protein>
<organism evidence="2">
    <name type="scientific">uncultured Alphaproteobacteria bacterium</name>
    <dbReference type="NCBI Taxonomy" id="91750"/>
    <lineage>
        <taxon>Bacteria</taxon>
        <taxon>Pseudomonadati</taxon>
        <taxon>Pseudomonadota</taxon>
        <taxon>Alphaproteobacteria</taxon>
        <taxon>environmental samples</taxon>
    </lineage>
</organism>
<name>A0A212KN04_9PROT</name>
<dbReference type="PIRSF" id="PIRSF007056">
    <property type="entry name" value="UCP007056"/>
    <property type="match status" value="1"/>
</dbReference>
<proteinExistence type="predicted"/>
<evidence type="ECO:0000256" key="1">
    <source>
        <dbReference type="SAM" id="MobiDB-lite"/>
    </source>
</evidence>
<dbReference type="Gene3D" id="3.30.420.240">
    <property type="match status" value="1"/>
</dbReference>
<sequence length="521" mass="57660">MDAPFTAPTSADPPSVFLRYQQELMETVSAETLIAVEKSRRTGYSWAAAAIATLFAAKRRDQGGMNVYYMGYNLEMAREFIGYVAEWAKAIDPAASAVGDYLFPDPDKPDATIQAFRITFASGFKVVALPSVARALRGMQGLVILDEAAFHDDLDEVLKAALALLIWGGKVLVISTHDSEGNPFNALLEEIRGGKRPGKVLRCTFDDALADGLYKRICYVQGKPWSPEAEAAWRAQIVKQYGDAADEELFCIPRKGGGSYFNMLLVEAAASDLIPVLRLTLPPSFAELPEHLRRAEIDDWIGDQLDPVLRTLVARDPSVFGFDFGRHADLSVFWPTQIRPNLSLATPFTLEMRQVPFEQQKQVLWHAIRRLPRFRAGKMDAGGNGAWLAEVTWQKFGAAIEQVKFSADWYRDNMPPLKAAFEERAFSVPLDRETLDDLRLVRTVGGIARVPDLRRKEAGQQVTRHGDAAIAAALAHAASRADPVDYGYQPVASDPTGPRGRDDDDFDDDAVGTAAQIRRSW</sequence>
<feature type="region of interest" description="Disordered" evidence="1">
    <location>
        <begin position="485"/>
        <end position="521"/>
    </location>
</feature>